<proteinExistence type="predicted"/>
<feature type="compositionally biased region" description="Polar residues" evidence="1">
    <location>
        <begin position="308"/>
        <end position="318"/>
    </location>
</feature>
<gene>
    <name evidence="2" type="ORF">A4A49_34006</name>
</gene>
<organism evidence="2 3">
    <name type="scientific">Nicotiana attenuata</name>
    <name type="common">Coyote tobacco</name>
    <dbReference type="NCBI Taxonomy" id="49451"/>
    <lineage>
        <taxon>Eukaryota</taxon>
        <taxon>Viridiplantae</taxon>
        <taxon>Streptophyta</taxon>
        <taxon>Embryophyta</taxon>
        <taxon>Tracheophyta</taxon>
        <taxon>Spermatophyta</taxon>
        <taxon>Magnoliopsida</taxon>
        <taxon>eudicotyledons</taxon>
        <taxon>Gunneridae</taxon>
        <taxon>Pentapetalae</taxon>
        <taxon>asterids</taxon>
        <taxon>lamiids</taxon>
        <taxon>Solanales</taxon>
        <taxon>Solanaceae</taxon>
        <taxon>Nicotianoideae</taxon>
        <taxon>Nicotianeae</taxon>
        <taxon>Nicotiana</taxon>
    </lineage>
</organism>
<comment type="caution">
    <text evidence="2">The sequence shown here is derived from an EMBL/GenBank/DDBJ whole genome shotgun (WGS) entry which is preliminary data.</text>
</comment>
<feature type="compositionally biased region" description="Polar residues" evidence="1">
    <location>
        <begin position="218"/>
        <end position="227"/>
    </location>
</feature>
<reference evidence="2" key="1">
    <citation type="submission" date="2016-11" db="EMBL/GenBank/DDBJ databases">
        <title>The genome of Nicotiana attenuata.</title>
        <authorList>
            <person name="Xu S."/>
            <person name="Brockmoeller T."/>
            <person name="Gaquerel E."/>
            <person name="Navarro A."/>
            <person name="Kuhl H."/>
            <person name="Gase K."/>
            <person name="Ling Z."/>
            <person name="Zhou W."/>
            <person name="Kreitzer C."/>
            <person name="Stanke M."/>
            <person name="Tang H."/>
            <person name="Lyons E."/>
            <person name="Pandey P."/>
            <person name="Pandey S.P."/>
            <person name="Timmermann B."/>
            <person name="Baldwin I.T."/>
        </authorList>
    </citation>
    <scope>NUCLEOTIDE SEQUENCE [LARGE SCALE GENOMIC DNA]</scope>
    <source>
        <strain evidence="2">UT</strain>
    </source>
</reference>
<protein>
    <submittedName>
        <fullName evidence="2">Uncharacterized protein</fullName>
    </submittedName>
</protein>
<evidence type="ECO:0000256" key="1">
    <source>
        <dbReference type="SAM" id="MobiDB-lite"/>
    </source>
</evidence>
<dbReference type="EMBL" id="MJEQ01002473">
    <property type="protein sequence ID" value="OIT27250.1"/>
    <property type="molecule type" value="Genomic_DNA"/>
</dbReference>
<evidence type="ECO:0000313" key="3">
    <source>
        <dbReference type="Proteomes" id="UP000187609"/>
    </source>
</evidence>
<name>A0A1J6KAZ6_NICAT</name>
<accession>A0A1J6KAZ6</accession>
<feature type="region of interest" description="Disordered" evidence="1">
    <location>
        <begin position="299"/>
        <end position="327"/>
    </location>
</feature>
<evidence type="ECO:0000313" key="2">
    <source>
        <dbReference type="EMBL" id="OIT27250.1"/>
    </source>
</evidence>
<sequence>MQPTVRSARGTTVAVQTVPAGVFGHATGLIRGSNGNQQQGVTLVDEGAGQVTVDQQTNLEAGQARELRKKPVDIGASKRTTNVPAATALARLHKDVNTAAGVLNALGKSGEQGIGTTVSQNRTSTTFDALEKPMMQESDVQVVHNLKSEDWAVVNRAKQSLRKVNTPVNNNQSNASKNIRVSNSFDALMNETILNEEETAVQHGNQDAASKDKPPGSAKQQQLSKNTGGRVAVITDMVPVGEQQAVAIDESTDQQGATSTIVVKRKTWVERVQEEEEDYADSIHDDSDDEAAQILATPPSKDEAAKAQSEQVSNSTDSGPKRRGLSLNAPAFVPSKQQQILATLEGVSSTIQAVKEVAKSGQQCALSTAVLSSIHNVDATGSSSAMAAKYNLTPTNILHALVSHDIDTLRALDNPRHGQGALVPGLDATEAFGALAD</sequence>
<keyword evidence="3" id="KW-1185">Reference proteome</keyword>
<dbReference type="Gramene" id="OIT27250">
    <property type="protein sequence ID" value="OIT27250"/>
    <property type="gene ID" value="A4A49_34006"/>
</dbReference>
<feature type="region of interest" description="Disordered" evidence="1">
    <location>
        <begin position="201"/>
        <end position="229"/>
    </location>
</feature>
<dbReference type="AlphaFoldDB" id="A0A1J6KAZ6"/>
<dbReference type="Proteomes" id="UP000187609">
    <property type="component" value="Unassembled WGS sequence"/>
</dbReference>